<evidence type="ECO:0000313" key="12">
    <source>
        <dbReference type="Proteomes" id="UP000635726"/>
    </source>
</evidence>
<dbReference type="GO" id="GO:0016887">
    <property type="term" value="F:ATP hydrolysis activity"/>
    <property type="evidence" value="ECO:0007669"/>
    <property type="project" value="InterPro"/>
</dbReference>
<dbReference type="GO" id="GO:0015833">
    <property type="term" value="P:peptide transport"/>
    <property type="evidence" value="ECO:0007669"/>
    <property type="project" value="InterPro"/>
</dbReference>
<dbReference type="InterPro" id="IPR003593">
    <property type="entry name" value="AAA+_ATPase"/>
</dbReference>
<dbReference type="Pfam" id="PF08352">
    <property type="entry name" value="oligo_HPY"/>
    <property type="match status" value="1"/>
</dbReference>
<feature type="domain" description="ABC transporter" evidence="9">
    <location>
        <begin position="324"/>
        <end position="570"/>
    </location>
</feature>
<dbReference type="PROSITE" id="PS50928">
    <property type="entry name" value="ABC_TM1"/>
    <property type="match status" value="1"/>
</dbReference>
<evidence type="ECO:0000259" key="9">
    <source>
        <dbReference type="PROSITE" id="PS50893"/>
    </source>
</evidence>
<gene>
    <name evidence="11" type="ORF">GCM10008939_13810</name>
</gene>
<dbReference type="InterPro" id="IPR013563">
    <property type="entry name" value="Oligopep_ABC_C"/>
</dbReference>
<feature type="transmembrane region" description="Helical" evidence="8">
    <location>
        <begin position="232"/>
        <end position="251"/>
    </location>
</feature>
<dbReference type="Gene3D" id="1.10.3720.10">
    <property type="entry name" value="MetI-like"/>
    <property type="match status" value="1"/>
</dbReference>
<dbReference type="AlphaFoldDB" id="A0A917PCL4"/>
<feature type="transmembrane region" description="Helical" evidence="8">
    <location>
        <begin position="263"/>
        <end position="287"/>
    </location>
</feature>
<dbReference type="PANTHER" id="PTHR43067:SF3">
    <property type="entry name" value="MALTOSE ABC TRANSPORTER, ATP-BINDING PROTEIN"/>
    <property type="match status" value="1"/>
</dbReference>
<dbReference type="PROSITE" id="PS50893">
    <property type="entry name" value="ABC_TRANSPORTER_2"/>
    <property type="match status" value="1"/>
</dbReference>
<dbReference type="RefSeq" id="WP_229670845.1">
    <property type="nucleotide sequence ID" value="NZ_BMOE01000003.1"/>
</dbReference>
<dbReference type="EMBL" id="BMOE01000003">
    <property type="protein sequence ID" value="GGJ70643.1"/>
    <property type="molecule type" value="Genomic_DNA"/>
</dbReference>
<dbReference type="FunFam" id="3.40.50.300:FF:000016">
    <property type="entry name" value="Oligopeptide ABC transporter ATP-binding component"/>
    <property type="match status" value="1"/>
</dbReference>
<comment type="subcellular location">
    <subcellularLocation>
        <location evidence="8">Cell membrane</location>
        <topology evidence="8">Multi-pass membrane protein</topology>
    </subcellularLocation>
    <subcellularLocation>
        <location evidence="1">Membrane</location>
        <topology evidence="1">Multi-pass membrane protein</topology>
    </subcellularLocation>
</comment>
<dbReference type="InterPro" id="IPR027417">
    <property type="entry name" value="P-loop_NTPase"/>
</dbReference>
<dbReference type="InterPro" id="IPR003439">
    <property type="entry name" value="ABC_transporter-like_ATP-bd"/>
</dbReference>
<evidence type="ECO:0000256" key="5">
    <source>
        <dbReference type="ARBA" id="ARBA00022840"/>
    </source>
</evidence>
<keyword evidence="6 8" id="KW-1133">Transmembrane helix</keyword>
<dbReference type="CDD" id="cd06261">
    <property type="entry name" value="TM_PBP2"/>
    <property type="match status" value="1"/>
</dbReference>
<evidence type="ECO:0000256" key="7">
    <source>
        <dbReference type="ARBA" id="ARBA00023136"/>
    </source>
</evidence>
<dbReference type="GO" id="GO:0005886">
    <property type="term" value="C:plasma membrane"/>
    <property type="evidence" value="ECO:0007669"/>
    <property type="project" value="UniProtKB-SubCell"/>
</dbReference>
<reference evidence="11" key="2">
    <citation type="submission" date="2020-09" db="EMBL/GenBank/DDBJ databases">
        <authorList>
            <person name="Sun Q."/>
            <person name="Ohkuma M."/>
        </authorList>
    </citation>
    <scope>NUCLEOTIDE SEQUENCE</scope>
    <source>
        <strain evidence="11">JCM 14371</strain>
    </source>
</reference>
<dbReference type="PANTHER" id="PTHR43067">
    <property type="entry name" value="OLIGOPEPTIDE/DIPEPTIDE ABC TRANSPORTER, ATPASE SUBUNIT"/>
    <property type="match status" value="1"/>
</dbReference>
<dbReference type="CDD" id="cd03257">
    <property type="entry name" value="ABC_NikE_OppD_transporters"/>
    <property type="match status" value="1"/>
</dbReference>
<keyword evidence="5 11" id="KW-0067">ATP-binding</keyword>
<dbReference type="PROSITE" id="PS00211">
    <property type="entry name" value="ABC_TRANSPORTER_1"/>
    <property type="match status" value="1"/>
</dbReference>
<dbReference type="InterPro" id="IPR035906">
    <property type="entry name" value="MetI-like_sf"/>
</dbReference>
<keyword evidence="7 8" id="KW-0472">Membrane</keyword>
<dbReference type="InterPro" id="IPR017871">
    <property type="entry name" value="ABC_transporter-like_CS"/>
</dbReference>
<feature type="transmembrane region" description="Helical" evidence="8">
    <location>
        <begin position="157"/>
        <end position="175"/>
    </location>
</feature>
<evidence type="ECO:0000313" key="11">
    <source>
        <dbReference type="EMBL" id="GGJ70643.1"/>
    </source>
</evidence>
<accession>A0A917PCL4</accession>
<dbReference type="SUPFAM" id="SSF52540">
    <property type="entry name" value="P-loop containing nucleoside triphosphate hydrolases"/>
    <property type="match status" value="1"/>
</dbReference>
<keyword evidence="4" id="KW-0547">Nucleotide-binding</keyword>
<dbReference type="SUPFAM" id="SSF161098">
    <property type="entry name" value="MetI-like"/>
    <property type="match status" value="1"/>
</dbReference>
<dbReference type="GO" id="GO:0055085">
    <property type="term" value="P:transmembrane transport"/>
    <property type="evidence" value="ECO:0007669"/>
    <property type="project" value="InterPro"/>
</dbReference>
<evidence type="ECO:0000256" key="8">
    <source>
        <dbReference type="RuleBase" id="RU363032"/>
    </source>
</evidence>
<protein>
    <submittedName>
        <fullName evidence="11">Peptide ABC transporter ATP-binding protein</fullName>
    </submittedName>
</protein>
<dbReference type="Pfam" id="PF00528">
    <property type="entry name" value="BPD_transp_1"/>
    <property type="match status" value="1"/>
</dbReference>
<dbReference type="Pfam" id="PF00005">
    <property type="entry name" value="ABC_tran"/>
    <property type="match status" value="1"/>
</dbReference>
<dbReference type="Gene3D" id="3.40.50.300">
    <property type="entry name" value="P-loop containing nucleotide triphosphate hydrolases"/>
    <property type="match status" value="1"/>
</dbReference>
<evidence type="ECO:0000256" key="2">
    <source>
        <dbReference type="ARBA" id="ARBA00022448"/>
    </source>
</evidence>
<dbReference type="SMART" id="SM00382">
    <property type="entry name" value="AAA"/>
    <property type="match status" value="1"/>
</dbReference>
<evidence type="ECO:0000256" key="3">
    <source>
        <dbReference type="ARBA" id="ARBA00022692"/>
    </source>
</evidence>
<feature type="domain" description="ABC transmembrane type-1" evidence="10">
    <location>
        <begin position="92"/>
        <end position="284"/>
    </location>
</feature>
<comment type="similarity">
    <text evidence="8">Belongs to the binding-protein-dependent transport system permease family.</text>
</comment>
<proteinExistence type="inferred from homology"/>
<feature type="transmembrane region" description="Helical" evidence="8">
    <location>
        <begin position="36"/>
        <end position="54"/>
    </location>
</feature>
<feature type="transmembrane region" description="Helical" evidence="8">
    <location>
        <begin position="94"/>
        <end position="118"/>
    </location>
</feature>
<feature type="transmembrane region" description="Helical" evidence="8">
    <location>
        <begin position="130"/>
        <end position="151"/>
    </location>
</feature>
<evidence type="ECO:0000256" key="4">
    <source>
        <dbReference type="ARBA" id="ARBA00022741"/>
    </source>
</evidence>
<comment type="caution">
    <text evidence="11">The sequence shown here is derived from an EMBL/GenBank/DDBJ whole genome shotgun (WGS) entry which is preliminary data.</text>
</comment>
<name>A0A917PCL4_9DEIO</name>
<feature type="transmembrane region" description="Helical" evidence="8">
    <location>
        <begin position="207"/>
        <end position="226"/>
    </location>
</feature>
<keyword evidence="12" id="KW-1185">Reference proteome</keyword>
<dbReference type="GO" id="GO:0005524">
    <property type="term" value="F:ATP binding"/>
    <property type="evidence" value="ECO:0007669"/>
    <property type="project" value="UniProtKB-KW"/>
</dbReference>
<sequence>MTVLAPARPARPAARLRWLREGTLGLIWRSPQARTGLIMLLVLGAMGVFAPLLTRHDPSAGTYGTMLPPSAAHLLGTTALGQDILAQLLYGARLTLLIGLASGVIATLIGTTAGLAAAYYGGRVGEGINLFTNVILVLPGLPLLIVVSAFLSGAGTGAIILVIALTGWPWGARVLRSQALTLRDRDFIHAAVMTGESPARIIFREMLPNLAGIIAANFFSTALYAVLSEAALSFIGIGDVSKVTWGTMLYWAQAKQALLQGAWWWVAAPGLGIALLGTAFALLNFGIDEVSNPRANHARGATRILRRPGSAARTTPDDGALLAVNHLDAGYETPAGPVRAVRDVTLHVQPGEFVGLAGESGCGKSTLAFAATRLLDAPGAVFGGESRLSGVDLLGLTPEELRRVRWKEYSLVFQASMNVLNPVIKVREQVYDAMQAHGVTDPATLDARARELFRLVGIRESYLDAYPHQLSGGMKQRVVIAIALALEPKLVVMDEPTTALDVVVQRQILQEIDQVRRRLGISIIFITHDLSLLVEMSDRIAIMYAGEIVEEAPAQEIYTRPKHPYTQKLMTAFPPLSGAKERRDGIPGRPPSLAVELPGCPFFERCHLRMPGTCDTHRPARAEVRPGHTVACFLHSPLTGDADPSGRTLNGGQHVLASD</sequence>
<keyword evidence="2 8" id="KW-0813">Transport</keyword>
<reference evidence="11" key="1">
    <citation type="journal article" date="2014" name="Int. J. Syst. Evol. Microbiol.">
        <title>Complete genome sequence of Corynebacterium casei LMG S-19264T (=DSM 44701T), isolated from a smear-ripened cheese.</title>
        <authorList>
            <consortium name="US DOE Joint Genome Institute (JGI-PGF)"/>
            <person name="Walter F."/>
            <person name="Albersmeier A."/>
            <person name="Kalinowski J."/>
            <person name="Ruckert C."/>
        </authorList>
    </citation>
    <scope>NUCLEOTIDE SEQUENCE</scope>
    <source>
        <strain evidence="11">JCM 14371</strain>
    </source>
</reference>
<organism evidence="11 12">
    <name type="scientific">Deinococcus aquiradiocola</name>
    <dbReference type="NCBI Taxonomy" id="393059"/>
    <lineage>
        <taxon>Bacteria</taxon>
        <taxon>Thermotogati</taxon>
        <taxon>Deinococcota</taxon>
        <taxon>Deinococci</taxon>
        <taxon>Deinococcales</taxon>
        <taxon>Deinococcaceae</taxon>
        <taxon>Deinococcus</taxon>
    </lineage>
</organism>
<evidence type="ECO:0000256" key="1">
    <source>
        <dbReference type="ARBA" id="ARBA00004141"/>
    </source>
</evidence>
<keyword evidence="3 8" id="KW-0812">Transmembrane</keyword>
<evidence type="ECO:0000256" key="6">
    <source>
        <dbReference type="ARBA" id="ARBA00022989"/>
    </source>
</evidence>
<dbReference type="NCBIfam" id="TIGR01727">
    <property type="entry name" value="oligo_HPY"/>
    <property type="match status" value="1"/>
</dbReference>
<evidence type="ECO:0000259" key="10">
    <source>
        <dbReference type="PROSITE" id="PS50928"/>
    </source>
</evidence>
<dbReference type="InterPro" id="IPR000515">
    <property type="entry name" value="MetI-like"/>
</dbReference>
<dbReference type="Proteomes" id="UP000635726">
    <property type="component" value="Unassembled WGS sequence"/>
</dbReference>